<evidence type="ECO:0000256" key="3">
    <source>
        <dbReference type="ARBA" id="ARBA00006128"/>
    </source>
</evidence>
<dbReference type="GO" id="GO:0000184">
    <property type="term" value="P:nuclear-transcribed mRNA catabolic process, nonsense-mediated decay"/>
    <property type="evidence" value="ECO:0007669"/>
    <property type="project" value="UniProtKB-KW"/>
</dbReference>
<dbReference type="SUPFAM" id="SSF48452">
    <property type="entry name" value="TPR-like"/>
    <property type="match status" value="1"/>
</dbReference>
<dbReference type="GO" id="GO:0031901">
    <property type="term" value="C:early endosome membrane"/>
    <property type="evidence" value="ECO:0007669"/>
    <property type="project" value="TreeGrafter"/>
</dbReference>
<evidence type="ECO:0000256" key="5">
    <source>
        <dbReference type="ARBA" id="ARBA00023161"/>
    </source>
</evidence>
<dbReference type="GO" id="GO:0031902">
    <property type="term" value="C:late endosome membrane"/>
    <property type="evidence" value="ECO:0007669"/>
    <property type="project" value="TreeGrafter"/>
</dbReference>
<dbReference type="Pfam" id="PF13638">
    <property type="entry name" value="PIN_4"/>
    <property type="match status" value="1"/>
</dbReference>
<organism evidence="8 9">
    <name type="scientific">Glossina pallidipes</name>
    <name type="common">Tsetse fly</name>
    <dbReference type="NCBI Taxonomy" id="7398"/>
    <lineage>
        <taxon>Eukaryota</taxon>
        <taxon>Metazoa</taxon>
        <taxon>Ecdysozoa</taxon>
        <taxon>Arthropoda</taxon>
        <taxon>Hexapoda</taxon>
        <taxon>Insecta</taxon>
        <taxon>Pterygota</taxon>
        <taxon>Neoptera</taxon>
        <taxon>Endopterygota</taxon>
        <taxon>Diptera</taxon>
        <taxon>Brachycera</taxon>
        <taxon>Muscomorpha</taxon>
        <taxon>Hippoboscoidea</taxon>
        <taxon>Glossinidae</taxon>
        <taxon>Glossina</taxon>
    </lineage>
</organism>
<feature type="region of interest" description="Disordered" evidence="6">
    <location>
        <begin position="279"/>
        <end position="310"/>
    </location>
</feature>
<evidence type="ECO:0000256" key="4">
    <source>
        <dbReference type="ARBA" id="ARBA00022753"/>
    </source>
</evidence>
<dbReference type="GO" id="GO:0051898">
    <property type="term" value="P:negative regulation of phosphatidylinositol 3-kinase/protein kinase B signal transduction"/>
    <property type="evidence" value="ECO:0007669"/>
    <property type="project" value="InterPro"/>
</dbReference>
<evidence type="ECO:0000256" key="6">
    <source>
        <dbReference type="SAM" id="MobiDB-lite"/>
    </source>
</evidence>
<keyword evidence="5" id="KW-0866">Nonsense-mediated mRNA decay</keyword>
<dbReference type="GO" id="GO:0045022">
    <property type="term" value="P:early endosome to late endosome transport"/>
    <property type="evidence" value="ECO:0007669"/>
    <property type="project" value="InterPro"/>
</dbReference>
<keyword evidence="9" id="KW-1185">Reference proteome</keyword>
<dbReference type="SUPFAM" id="SSF88723">
    <property type="entry name" value="PIN domain-like"/>
    <property type="match status" value="1"/>
</dbReference>
<evidence type="ECO:0000259" key="7">
    <source>
        <dbReference type="SMART" id="SM00670"/>
    </source>
</evidence>
<dbReference type="Pfam" id="PF10373">
    <property type="entry name" value="EST1_DNA_bind"/>
    <property type="match status" value="1"/>
</dbReference>
<evidence type="ECO:0000256" key="2">
    <source>
        <dbReference type="ARBA" id="ARBA00004603"/>
    </source>
</evidence>
<dbReference type="PANTHER" id="PTHR13083">
    <property type="entry name" value="WD REPEAT-CONTAINING PROTEIN 91"/>
    <property type="match status" value="1"/>
</dbReference>
<dbReference type="Pfam" id="PF23138">
    <property type="entry name" value="CTLH_Armc9"/>
    <property type="match status" value="1"/>
</dbReference>
<dbReference type="AlphaFoldDB" id="A0A1A9ZXM7"/>
<comment type="similarity">
    <text evidence="3">Belongs to the WD repeat WDR91 family.</text>
</comment>
<accession>A0A1A9ZXM7</accession>
<dbReference type="Gene3D" id="3.40.50.1010">
    <property type="entry name" value="5'-nuclease"/>
    <property type="match status" value="1"/>
</dbReference>
<dbReference type="InterPro" id="IPR029060">
    <property type="entry name" value="PIN-like_dom_sf"/>
</dbReference>
<dbReference type="Gene3D" id="1.25.40.10">
    <property type="entry name" value="Tetratricopeptide repeat domain"/>
    <property type="match status" value="1"/>
</dbReference>
<comment type="subcellular location">
    <subcellularLocation>
        <location evidence="1">Early endosome</location>
    </subcellularLocation>
    <subcellularLocation>
        <location evidence="2">Late endosome</location>
    </subcellularLocation>
</comment>
<evidence type="ECO:0000313" key="9">
    <source>
        <dbReference type="Proteomes" id="UP000092445"/>
    </source>
</evidence>
<evidence type="ECO:0000313" key="8">
    <source>
        <dbReference type="EnsemblMetazoa" id="GPAI028290-PA"/>
    </source>
</evidence>
<dbReference type="STRING" id="7398.A0A1A9ZXM7"/>
<dbReference type="PANTHER" id="PTHR13083:SF3">
    <property type="entry name" value="WD REPEAT-CONTAINING PROTEIN 91"/>
    <property type="match status" value="1"/>
</dbReference>
<feature type="region of interest" description="Disordered" evidence="6">
    <location>
        <begin position="203"/>
        <end position="222"/>
    </location>
</feature>
<dbReference type="InterPro" id="IPR011990">
    <property type="entry name" value="TPR-like_helical_dom_sf"/>
</dbReference>
<keyword evidence="4" id="KW-0967">Endosome</keyword>
<sequence>MQVAFLDNLLKEYLVFRGFSNTLKALDCELKNEKDESFRAEKVMDQFNQSIQTHDLQSLLILWKHLDSYLFSKLEHTYSVATKKLENSLLKLYLVNAYNHNKTDKISEFFSKLATNLQQQSEWKDWFYLPFCRNAEELPQFSLYFTKHWQDSLQLSLRNFLTTVYQCLPQPSFVRAEQESTLVRHLQEENTLLKYRLERALQQQRSTPQATQINTSISSGDNRLRSLSRTQHSLSDIQPFDVSPPNHVVDDFYIIASEVNSTSQASDGQSRGLKMLIRNIGSVSSPGRGRKDNNGVNEKSSKRRSGNLPKRLQDKFIASGNQQGNEIYNSKTKVAENVSTHLEEVSLSRDAAPRDGSGADKESGGITAINYFLCLSGDTKEPLNSESGPVLENRGLTCMEKHRRPDEKYENLLSMPGVIRLNTDDSKTLGESHHMGSDFCNHYMYTLQYQKHDSNASPDRQTLLSAPSWINSLSDAYKKPIADLYESMLRMIMHNQILENWQKFKHIRTELQNTFRKLLIDHIKFCCEHKVDSFFWKILFYNVRGYLKQEATVRSKKYMISLIEDGLKFYKDLYKQLANKHLTRLQEADNSHETSQRSHYKNVLIAKVTAQKLLICLGDLWRYKIKEHQGQDYSEAAKCYQQAQSLIPSNGIPYNQLAIVSIYSRKKLDAIYFHMRSLMSMNATQSARESLLILFDEIRKKHQESETKTSPIRQKYRCNAKSSKFMRKEVWIYPDGVRCLHRTDCTDCNGSNYKLALSEEKRLMEMDPEELLRRIVSLYLYVIGKLFTGVGMESIQESQRKFILELSVFLMNEKAQLLRSHFLKIVALNIFVLETNMKKETQRYHAFNFCNQIFGVILRKANCFLSDLKDNSEEYDDQSQIICDCWPELERLFNLIKQENLNLRSQEDILLEEDLYLSGFTPISNLMAKTTHDMVRSEEGLQYKMRMLKILDFEQVYVKNKSRVQFSEGPHFVAEDLNSDIKRVLDDLQSTKTIIKTKQVGKFEGPSKEISIDNLNEISNRKSLKSSVTDNALDHKISHLTKLKKELEAQSNAKRMYHNKLNEILKLVDTKVYIEVRPKCLLPDTNCFIDCLKDFERILQEFKCYSLVIPLTVIKELDGLSKGVKLSHIENLQKQRIHHYDDVSTRAKKSLEFIKSSKNYIKCATTKGSIINPSLFALVEEENISNDDKILATAVAMSKTMSSETSSDGRCFIQTELVLITTDRNLRVKALSRNLAVSELPEFLQWAQNCNS</sequence>
<dbReference type="InterPro" id="IPR018834">
    <property type="entry name" value="DNA/RNA-bd_Est1-type"/>
</dbReference>
<name>A0A1A9ZXM7_GLOPL</name>
<feature type="domain" description="PIN" evidence="7">
    <location>
        <begin position="1079"/>
        <end position="1228"/>
    </location>
</feature>
<dbReference type="GO" id="GO:0141039">
    <property type="term" value="F:phosphatidylinositol 3-kinase inhibitor activity"/>
    <property type="evidence" value="ECO:0007669"/>
    <property type="project" value="InterPro"/>
</dbReference>
<dbReference type="EnsemblMetazoa" id="GPAI028290-RA">
    <property type="protein sequence ID" value="GPAI028290-PA"/>
    <property type="gene ID" value="GPAI028290"/>
</dbReference>
<protein>
    <submittedName>
        <fullName evidence="8">PINc domain-containing protein</fullName>
    </submittedName>
</protein>
<dbReference type="Proteomes" id="UP000092445">
    <property type="component" value="Unassembled WGS sequence"/>
</dbReference>
<dbReference type="FunFam" id="3.40.50.1010:FF:000047">
    <property type="entry name" value="Blast:Telomerase-binding protein EST1A"/>
    <property type="match status" value="1"/>
</dbReference>
<proteinExistence type="inferred from homology"/>
<dbReference type="InterPro" id="IPR039724">
    <property type="entry name" value="WDR91"/>
</dbReference>
<dbReference type="SMART" id="SM00670">
    <property type="entry name" value="PINc"/>
    <property type="match status" value="1"/>
</dbReference>
<dbReference type="InterPro" id="IPR056327">
    <property type="entry name" value="ARMC9_CTLH-like_dom"/>
</dbReference>
<reference evidence="9" key="1">
    <citation type="submission" date="2014-03" db="EMBL/GenBank/DDBJ databases">
        <authorList>
            <person name="Aksoy S."/>
            <person name="Warren W."/>
            <person name="Wilson R.K."/>
        </authorList>
    </citation>
    <scope>NUCLEOTIDE SEQUENCE [LARGE SCALE GENOMIC DNA]</scope>
    <source>
        <strain evidence="9">IAEA</strain>
    </source>
</reference>
<reference evidence="8" key="2">
    <citation type="submission" date="2020-05" db="UniProtKB">
        <authorList>
            <consortium name="EnsemblMetazoa"/>
        </authorList>
    </citation>
    <scope>IDENTIFICATION</scope>
    <source>
        <strain evidence="8">IAEA</strain>
    </source>
</reference>
<evidence type="ECO:0000256" key="1">
    <source>
        <dbReference type="ARBA" id="ARBA00004412"/>
    </source>
</evidence>
<dbReference type="VEuPathDB" id="VectorBase:GPAI028290"/>
<dbReference type="InterPro" id="IPR002716">
    <property type="entry name" value="PIN_dom"/>
</dbReference>